<dbReference type="GeneID" id="93126147"/>
<proteinExistence type="predicted"/>
<dbReference type="Proteomes" id="UP000625568">
    <property type="component" value="Chromosome 1"/>
</dbReference>
<gene>
    <name evidence="1" type="ORF">I6K02_05920</name>
</gene>
<protein>
    <submittedName>
        <fullName evidence="1">Uncharacterized protein</fullName>
    </submittedName>
</protein>
<keyword evidence="2" id="KW-1185">Reference proteome</keyword>
<reference evidence="1 2" key="1">
    <citation type="submission" date="2021-02" db="EMBL/GenBank/DDBJ databases">
        <title>FDA dAtabase for Regulatory Grade micrObial Sequences (FDA-ARGOS): Supporting development and validation of Infectious Disease Dx tests.</title>
        <authorList>
            <person name="Minogue T."/>
            <person name="Wolcott M."/>
            <person name="Wasieloski L."/>
            <person name="Aguilar W."/>
            <person name="Moore D."/>
            <person name="Jaissle J."/>
            <person name="Tallon L."/>
            <person name="Sadzewicz L."/>
            <person name="Zhao X."/>
            <person name="Boylan J."/>
            <person name="Ott S."/>
            <person name="Bowen H."/>
            <person name="Vavikolanu K."/>
            <person name="Mehta A."/>
            <person name="Aluvathingal J."/>
            <person name="Nadendla S."/>
            <person name="Yan Y."/>
            <person name="Sichtig H."/>
        </authorList>
    </citation>
    <scope>NUCLEOTIDE SEQUENCE [LARGE SCALE GENOMIC DNA]</scope>
    <source>
        <strain evidence="1 2">FDAARGOS_1272</strain>
    </source>
</reference>
<organism evidence="1 2">
    <name type="scientific">Burkholderia dolosa</name>
    <dbReference type="NCBI Taxonomy" id="152500"/>
    <lineage>
        <taxon>Bacteria</taxon>
        <taxon>Pseudomonadati</taxon>
        <taxon>Pseudomonadota</taxon>
        <taxon>Betaproteobacteria</taxon>
        <taxon>Burkholderiales</taxon>
        <taxon>Burkholderiaceae</taxon>
        <taxon>Burkholderia</taxon>
        <taxon>Burkholderia cepacia complex</taxon>
    </lineage>
</organism>
<evidence type="ECO:0000313" key="2">
    <source>
        <dbReference type="Proteomes" id="UP000625568"/>
    </source>
</evidence>
<name>A0A892I6S5_9BURK</name>
<dbReference type="AlphaFoldDB" id="A0A892I6S5"/>
<accession>A0A892I6S5</accession>
<evidence type="ECO:0000313" key="1">
    <source>
        <dbReference type="EMBL" id="QRO78442.1"/>
    </source>
</evidence>
<dbReference type="EMBL" id="CP069482">
    <property type="protein sequence ID" value="QRO78442.1"/>
    <property type="molecule type" value="Genomic_DNA"/>
</dbReference>
<sequence length="187" mass="20397">MNIRNADTYTFDQLPSEHDASTRALERALASNCTTLRSRQREYRELIAFRRTPHIKKLERALWLAASQLQRVDDANAAALCAGGNLATIAGMLGEWLGVHAVPIGWIVGIDPVGDAPPVPAARAIYCMRRVVAFGRKIVDAREPADLELAASYLRDAATSIGADLLIDVLLRRAAVRVRYPARAAGP</sequence>
<dbReference type="RefSeq" id="WP_006763103.1">
    <property type="nucleotide sequence ID" value="NZ_CABVPR010000030.1"/>
</dbReference>